<evidence type="ECO:0000313" key="2">
    <source>
        <dbReference type="Proteomes" id="UP000310541"/>
    </source>
</evidence>
<accession>A0A4U1MEF9</accession>
<comment type="caution">
    <text evidence="1">The sequence shown here is derived from an EMBL/GenBank/DDBJ whole genome shotgun (WGS) entry which is preliminary data.</text>
</comment>
<dbReference type="SMART" id="SM00855">
    <property type="entry name" value="PGAM"/>
    <property type="match status" value="1"/>
</dbReference>
<name>A0A4U1MEF9_9BACL</name>
<dbReference type="PANTHER" id="PTHR48100">
    <property type="entry name" value="BROAD-SPECIFICITY PHOSPHATASE YOR283W-RELATED"/>
    <property type="match status" value="1"/>
</dbReference>
<gene>
    <name evidence="1" type="ORF">FBF83_16270</name>
</gene>
<dbReference type="PANTHER" id="PTHR48100:SF1">
    <property type="entry name" value="HISTIDINE PHOSPHATASE FAMILY PROTEIN-RELATED"/>
    <property type="match status" value="1"/>
</dbReference>
<dbReference type="InterPro" id="IPR013078">
    <property type="entry name" value="His_Pase_superF_clade-1"/>
</dbReference>
<evidence type="ECO:0000313" key="1">
    <source>
        <dbReference type="EMBL" id="TKD68755.1"/>
    </source>
</evidence>
<sequence>MKQLYLIRHCSAEGQEAEASLTKEGRNQAVQLANTLGFVPFDKLYSSPFRRATQSIEPLALALDKPITIDDRLSERKLTAEPIDNWLEELEKTFNDPSYKLGGGESSEEAACRGLEVLEEAIQHTKEVALLMTHGNLLTLLLRHFESSLGFDTWKSLTNPDIYCLTFKDDCYESMKHINLERQGL</sequence>
<dbReference type="AlphaFoldDB" id="A0A4U1MEF9"/>
<dbReference type="InterPro" id="IPR029033">
    <property type="entry name" value="His_PPase_superfam"/>
</dbReference>
<dbReference type="OrthoDB" id="512570at2"/>
<dbReference type="Pfam" id="PF00300">
    <property type="entry name" value="His_Phos_1"/>
    <property type="match status" value="1"/>
</dbReference>
<dbReference type="SUPFAM" id="SSF53254">
    <property type="entry name" value="Phosphoglycerate mutase-like"/>
    <property type="match status" value="1"/>
</dbReference>
<dbReference type="EMBL" id="SWFM01000005">
    <property type="protein sequence ID" value="TKD68755.1"/>
    <property type="molecule type" value="Genomic_DNA"/>
</dbReference>
<reference evidence="1 2" key="1">
    <citation type="submission" date="2019-04" db="EMBL/GenBank/DDBJ databases">
        <title>Genome sequence of Bacillus hwajinpoensis strain Y2.</title>
        <authorList>
            <person name="Fair J.L."/>
            <person name="Maclea K.S."/>
        </authorList>
    </citation>
    <scope>NUCLEOTIDE SEQUENCE [LARGE SCALE GENOMIC DNA]</scope>
    <source>
        <strain evidence="1 2">Y2</strain>
    </source>
</reference>
<dbReference type="Proteomes" id="UP000310541">
    <property type="component" value="Unassembled WGS sequence"/>
</dbReference>
<dbReference type="CDD" id="cd07067">
    <property type="entry name" value="HP_PGM_like"/>
    <property type="match status" value="1"/>
</dbReference>
<dbReference type="Gene3D" id="3.40.50.1240">
    <property type="entry name" value="Phosphoglycerate mutase-like"/>
    <property type="match status" value="1"/>
</dbReference>
<dbReference type="GO" id="GO:0005737">
    <property type="term" value="C:cytoplasm"/>
    <property type="evidence" value="ECO:0007669"/>
    <property type="project" value="TreeGrafter"/>
</dbReference>
<dbReference type="RefSeq" id="WP_136948200.1">
    <property type="nucleotide sequence ID" value="NZ_SWFM01000005.1"/>
</dbReference>
<protein>
    <submittedName>
        <fullName evidence="1">Histidine phosphatase family protein</fullName>
    </submittedName>
</protein>
<organism evidence="1 2">
    <name type="scientific">Guptibacillus hwajinpoensis</name>
    <dbReference type="NCBI Taxonomy" id="208199"/>
    <lineage>
        <taxon>Bacteria</taxon>
        <taxon>Bacillati</taxon>
        <taxon>Bacillota</taxon>
        <taxon>Bacilli</taxon>
        <taxon>Bacillales</taxon>
        <taxon>Guptibacillaceae</taxon>
        <taxon>Guptibacillus</taxon>
    </lineage>
</organism>
<proteinExistence type="predicted"/>
<dbReference type="GO" id="GO:0016791">
    <property type="term" value="F:phosphatase activity"/>
    <property type="evidence" value="ECO:0007669"/>
    <property type="project" value="TreeGrafter"/>
</dbReference>
<dbReference type="InterPro" id="IPR050275">
    <property type="entry name" value="PGM_Phosphatase"/>
</dbReference>